<dbReference type="RefSeq" id="WP_051431869.1">
    <property type="nucleotide sequence ID" value="NZ_NRRE01000030.1"/>
</dbReference>
<feature type="domain" description="ABC transmembrane type-1" evidence="8">
    <location>
        <begin position="80"/>
        <end position="269"/>
    </location>
</feature>
<dbReference type="PANTHER" id="PTHR43386:SF23">
    <property type="entry name" value="ABC TRANSPORTER"/>
    <property type="match status" value="1"/>
</dbReference>
<dbReference type="Proteomes" id="UP000778970">
    <property type="component" value="Unassembled WGS sequence"/>
</dbReference>
<comment type="similarity">
    <text evidence="7">Belongs to the binding-protein-dependent transport system permease family.</text>
</comment>
<feature type="transmembrane region" description="Helical" evidence="7">
    <location>
        <begin position="245"/>
        <end position="265"/>
    </location>
</feature>
<evidence type="ECO:0000256" key="4">
    <source>
        <dbReference type="ARBA" id="ARBA00022692"/>
    </source>
</evidence>
<dbReference type="CDD" id="cd06261">
    <property type="entry name" value="TM_PBP2"/>
    <property type="match status" value="1"/>
</dbReference>
<dbReference type="GO" id="GO:0055085">
    <property type="term" value="P:transmembrane transport"/>
    <property type="evidence" value="ECO:0007669"/>
    <property type="project" value="InterPro"/>
</dbReference>
<feature type="transmembrane region" description="Helical" evidence="7">
    <location>
        <begin position="128"/>
        <end position="152"/>
    </location>
</feature>
<dbReference type="AlphaFoldDB" id="A0A934V0X6"/>
<dbReference type="Gene3D" id="1.10.3720.10">
    <property type="entry name" value="MetI-like"/>
    <property type="match status" value="1"/>
</dbReference>
<evidence type="ECO:0000256" key="7">
    <source>
        <dbReference type="RuleBase" id="RU363032"/>
    </source>
</evidence>
<evidence type="ECO:0000256" key="6">
    <source>
        <dbReference type="ARBA" id="ARBA00023136"/>
    </source>
</evidence>
<dbReference type="InterPro" id="IPR050366">
    <property type="entry name" value="BP-dependent_transpt_permease"/>
</dbReference>
<feature type="transmembrane region" description="Helical" evidence="7">
    <location>
        <begin position="86"/>
        <end position="108"/>
    </location>
</feature>
<dbReference type="PROSITE" id="PS50928">
    <property type="entry name" value="ABC_TM1"/>
    <property type="match status" value="1"/>
</dbReference>
<comment type="caution">
    <text evidence="9">The sequence shown here is derived from an EMBL/GenBank/DDBJ whole genome shotgun (WGS) entry which is preliminary data.</text>
</comment>
<sequence>MTALEILSRGPGGTRPTRHPAWRGAWAAGLVLLILAGAAVLPASWLGVDARAVGQAPTPAHPFGTDSLGRDVAARTLAALAMSVQVGLLAAIVSTAIALGLALVAVLGRWADHLVGLLTELVLGLPHFVLLIMVAFALGGGTTGVVFAVAFTHWPRLARLLRHEAQTVAASDYVATSRALGRSRSWVARHHLAPHLLPQIVAGFVLIFPHAILHEAGLSFIGLGIEPHLPSVGVMLSDSLREIIAGRWWVAAAPGLGLVLVALAFERFGEALRTAAAPPGGGT</sequence>
<feature type="transmembrane region" description="Helical" evidence="7">
    <location>
        <begin position="200"/>
        <end position="225"/>
    </location>
</feature>
<dbReference type="Pfam" id="PF00528">
    <property type="entry name" value="BPD_transp_1"/>
    <property type="match status" value="1"/>
</dbReference>
<keyword evidence="6 7" id="KW-0472">Membrane</keyword>
<reference evidence="9" key="2">
    <citation type="journal article" date="2020" name="Microorganisms">
        <title>Osmotic Adaptation and Compatible Solute Biosynthesis of Phototrophic Bacteria as Revealed from Genome Analyses.</title>
        <authorList>
            <person name="Imhoff J.F."/>
            <person name="Rahn T."/>
            <person name="Kunzel S."/>
            <person name="Keller A."/>
            <person name="Neulinger S.C."/>
        </authorList>
    </citation>
    <scope>NUCLEOTIDE SEQUENCE</scope>
    <source>
        <strain evidence="9">DSM 9154</strain>
    </source>
</reference>
<keyword evidence="3" id="KW-1003">Cell membrane</keyword>
<dbReference type="InterPro" id="IPR000515">
    <property type="entry name" value="MetI-like"/>
</dbReference>
<name>A0A934V0X6_9PROT</name>
<dbReference type="GO" id="GO:0005886">
    <property type="term" value="C:plasma membrane"/>
    <property type="evidence" value="ECO:0007669"/>
    <property type="project" value="UniProtKB-SubCell"/>
</dbReference>
<keyword evidence="5 7" id="KW-1133">Transmembrane helix</keyword>
<evidence type="ECO:0000313" key="10">
    <source>
        <dbReference type="Proteomes" id="UP000778970"/>
    </source>
</evidence>
<proteinExistence type="inferred from homology"/>
<evidence type="ECO:0000256" key="2">
    <source>
        <dbReference type="ARBA" id="ARBA00022448"/>
    </source>
</evidence>
<dbReference type="PANTHER" id="PTHR43386">
    <property type="entry name" value="OLIGOPEPTIDE TRANSPORT SYSTEM PERMEASE PROTEIN APPC"/>
    <property type="match status" value="1"/>
</dbReference>
<evidence type="ECO:0000259" key="8">
    <source>
        <dbReference type="PROSITE" id="PS50928"/>
    </source>
</evidence>
<comment type="subcellular location">
    <subcellularLocation>
        <location evidence="1 7">Cell membrane</location>
        <topology evidence="1 7">Multi-pass membrane protein</topology>
    </subcellularLocation>
</comment>
<reference evidence="9" key="1">
    <citation type="submission" date="2017-08" db="EMBL/GenBank/DDBJ databases">
        <authorList>
            <person name="Imhoff J.F."/>
            <person name="Rahn T."/>
            <person name="Kuenzel S."/>
            <person name="Neulinger S.C."/>
        </authorList>
    </citation>
    <scope>NUCLEOTIDE SEQUENCE</scope>
    <source>
        <strain evidence="9">DSM 9154</strain>
    </source>
</reference>
<evidence type="ECO:0000256" key="5">
    <source>
        <dbReference type="ARBA" id="ARBA00022989"/>
    </source>
</evidence>
<dbReference type="InterPro" id="IPR035906">
    <property type="entry name" value="MetI-like_sf"/>
</dbReference>
<evidence type="ECO:0000256" key="1">
    <source>
        <dbReference type="ARBA" id="ARBA00004651"/>
    </source>
</evidence>
<dbReference type="EMBL" id="NRRE01000030">
    <property type="protein sequence ID" value="MBK1698787.1"/>
    <property type="molecule type" value="Genomic_DNA"/>
</dbReference>
<feature type="transmembrane region" description="Helical" evidence="7">
    <location>
        <begin position="25"/>
        <end position="48"/>
    </location>
</feature>
<keyword evidence="4 7" id="KW-0812">Transmembrane</keyword>
<evidence type="ECO:0000256" key="3">
    <source>
        <dbReference type="ARBA" id="ARBA00022475"/>
    </source>
</evidence>
<organism evidence="9 10">
    <name type="scientific">Rhodovibrio salinarum</name>
    <dbReference type="NCBI Taxonomy" id="1087"/>
    <lineage>
        <taxon>Bacteria</taxon>
        <taxon>Pseudomonadati</taxon>
        <taxon>Pseudomonadota</taxon>
        <taxon>Alphaproteobacteria</taxon>
        <taxon>Rhodospirillales</taxon>
        <taxon>Rhodovibrionaceae</taxon>
        <taxon>Rhodovibrio</taxon>
    </lineage>
</organism>
<accession>A0A934V0X6</accession>
<keyword evidence="10" id="KW-1185">Reference proteome</keyword>
<protein>
    <submittedName>
        <fullName evidence="9">ABC transporter permease</fullName>
    </submittedName>
</protein>
<dbReference type="SUPFAM" id="SSF161098">
    <property type="entry name" value="MetI-like"/>
    <property type="match status" value="1"/>
</dbReference>
<gene>
    <name evidence="9" type="ORF">CKO21_16195</name>
</gene>
<evidence type="ECO:0000313" key="9">
    <source>
        <dbReference type="EMBL" id="MBK1698787.1"/>
    </source>
</evidence>
<keyword evidence="2 7" id="KW-0813">Transport</keyword>